<evidence type="ECO:0000313" key="2">
    <source>
        <dbReference type="Proteomes" id="UP001497535"/>
    </source>
</evidence>
<name>A0ACB0YZ44_MELEN</name>
<dbReference type="Proteomes" id="UP001497535">
    <property type="component" value="Unassembled WGS sequence"/>
</dbReference>
<comment type="caution">
    <text evidence="1">The sequence shown here is derived from an EMBL/GenBank/DDBJ whole genome shotgun (WGS) entry which is preliminary data.</text>
</comment>
<accession>A0ACB0YZ44</accession>
<proteinExistence type="predicted"/>
<reference evidence="1" key="1">
    <citation type="submission" date="2023-11" db="EMBL/GenBank/DDBJ databases">
        <authorList>
            <person name="Poullet M."/>
        </authorList>
    </citation>
    <scope>NUCLEOTIDE SEQUENCE</scope>
    <source>
        <strain evidence="1">E1834</strain>
    </source>
</reference>
<evidence type="ECO:0000313" key="1">
    <source>
        <dbReference type="EMBL" id="CAK5070188.1"/>
    </source>
</evidence>
<protein>
    <submittedName>
        <fullName evidence="1">Uncharacterized protein</fullName>
    </submittedName>
</protein>
<sequence>MLKINLIKNNLILLCLLIPLNGQILNSTNSTINNQQNRSLTTPIWSLTGREDHHEILDELLKNYDLSRIRPPVELDSNETGERNYFNFLKIIWEFLIKDCPIPTKLGSLIKLRNYRNYCEIHEITRNKSLL</sequence>
<keyword evidence="2" id="KW-1185">Reference proteome</keyword>
<organism evidence="1 2">
    <name type="scientific">Meloidogyne enterolobii</name>
    <name type="common">Root-knot nematode worm</name>
    <name type="synonym">Meloidogyne mayaguensis</name>
    <dbReference type="NCBI Taxonomy" id="390850"/>
    <lineage>
        <taxon>Eukaryota</taxon>
        <taxon>Metazoa</taxon>
        <taxon>Ecdysozoa</taxon>
        <taxon>Nematoda</taxon>
        <taxon>Chromadorea</taxon>
        <taxon>Rhabditida</taxon>
        <taxon>Tylenchina</taxon>
        <taxon>Tylenchomorpha</taxon>
        <taxon>Tylenchoidea</taxon>
        <taxon>Meloidogynidae</taxon>
        <taxon>Meloidogyninae</taxon>
        <taxon>Meloidogyne</taxon>
    </lineage>
</organism>
<dbReference type="EMBL" id="CAVMJV010000021">
    <property type="protein sequence ID" value="CAK5070188.1"/>
    <property type="molecule type" value="Genomic_DNA"/>
</dbReference>
<gene>
    <name evidence="1" type="ORF">MENTE1834_LOCUS18562</name>
</gene>